<feature type="transmembrane region" description="Helical" evidence="1">
    <location>
        <begin position="6"/>
        <end position="23"/>
    </location>
</feature>
<keyword evidence="3" id="KW-0808">Transferase</keyword>
<feature type="transmembrane region" description="Helical" evidence="1">
    <location>
        <begin position="185"/>
        <end position="208"/>
    </location>
</feature>
<keyword evidence="3" id="KW-0378">Hydrolase</keyword>
<dbReference type="PANTHER" id="PTHR30487:SF0">
    <property type="entry name" value="PREPILIN LEADER PEPTIDASE_N-METHYLTRANSFERASE-RELATED"/>
    <property type="match status" value="1"/>
</dbReference>
<dbReference type="EMBL" id="JAGGLJ010000005">
    <property type="protein sequence ID" value="MBP2025159.1"/>
    <property type="molecule type" value="Genomic_DNA"/>
</dbReference>
<feature type="domain" description="Prepilin peptidase A24 N-terminal" evidence="2">
    <location>
        <begin position="9"/>
        <end position="88"/>
    </location>
</feature>
<keyword evidence="3" id="KW-0489">Methyltransferase</keyword>
<dbReference type="Proteomes" id="UP001519306">
    <property type="component" value="Unassembled WGS sequence"/>
</dbReference>
<protein>
    <submittedName>
        <fullName evidence="3">Leader peptidase (Prepilin peptidase)/N-methyltransferase</fullName>
        <ecNumber evidence="3">2.1.1.-</ecNumber>
        <ecNumber evidence="3">3.4.23.43</ecNumber>
    </submittedName>
</protein>
<dbReference type="PANTHER" id="PTHR30487">
    <property type="entry name" value="TYPE 4 PREPILIN-LIKE PROTEINS LEADER PEPTIDE-PROCESSING ENZYME"/>
    <property type="match status" value="1"/>
</dbReference>
<feature type="transmembrane region" description="Helical" evidence="1">
    <location>
        <begin position="98"/>
        <end position="115"/>
    </location>
</feature>
<dbReference type="Pfam" id="PF06750">
    <property type="entry name" value="A24_N_bact"/>
    <property type="match status" value="1"/>
</dbReference>
<keyword evidence="4" id="KW-1185">Reference proteome</keyword>
<evidence type="ECO:0000313" key="4">
    <source>
        <dbReference type="Proteomes" id="UP001519306"/>
    </source>
</evidence>
<dbReference type="GO" id="GO:0032259">
    <property type="term" value="P:methylation"/>
    <property type="evidence" value="ECO:0007669"/>
    <property type="project" value="UniProtKB-KW"/>
</dbReference>
<keyword evidence="1" id="KW-0472">Membrane</keyword>
<name>A0ABS4KEU1_9FIRM</name>
<dbReference type="GO" id="GO:0008168">
    <property type="term" value="F:methyltransferase activity"/>
    <property type="evidence" value="ECO:0007669"/>
    <property type="project" value="UniProtKB-KW"/>
</dbReference>
<evidence type="ECO:0000313" key="3">
    <source>
        <dbReference type="EMBL" id="MBP2025159.1"/>
    </source>
</evidence>
<dbReference type="RefSeq" id="WP_210060456.1">
    <property type="nucleotide sequence ID" value="NZ_JAGGLJ010000005.1"/>
</dbReference>
<feature type="transmembrane region" description="Helical" evidence="1">
    <location>
        <begin position="150"/>
        <end position="179"/>
    </location>
</feature>
<comment type="caution">
    <text evidence="3">The sequence shown here is derived from an EMBL/GenBank/DDBJ whole genome shotgun (WGS) entry which is preliminary data.</text>
</comment>
<evidence type="ECO:0000259" key="2">
    <source>
        <dbReference type="Pfam" id="PF06750"/>
    </source>
</evidence>
<sequence>MEYLFSFFIGSIFGSFIAVILYRRPKNIKYVFGRSKCENCNYTIPYYYNIPIISFLILKGKCKNCNVKINYNNLFYEILCGLVSLYIFNIYGLSFNYILRFFQMLIIVLIIFSDILEKDIYIIDMFLLFIIEFIYKIYNNNLNINNLKYALIFFFIMLLLYILTKSIGMGDVILSFVIGFFFDNIYYVFLIFRMSFFLGAIVSIVLILSKKKTKKDYIAFSPYLLISLLYYL</sequence>
<proteinExistence type="predicted"/>
<dbReference type="GO" id="GO:0004190">
    <property type="term" value="F:aspartic-type endopeptidase activity"/>
    <property type="evidence" value="ECO:0007669"/>
    <property type="project" value="UniProtKB-EC"/>
</dbReference>
<feature type="transmembrane region" description="Helical" evidence="1">
    <location>
        <begin position="73"/>
        <end position="91"/>
    </location>
</feature>
<gene>
    <name evidence="3" type="ORF">J2Z71_000684</name>
</gene>
<feature type="transmembrane region" description="Helical" evidence="1">
    <location>
        <begin position="44"/>
        <end position="61"/>
    </location>
</feature>
<feature type="transmembrane region" description="Helical" evidence="1">
    <location>
        <begin position="121"/>
        <end position="138"/>
    </location>
</feature>
<dbReference type="InterPro" id="IPR010627">
    <property type="entry name" value="Prepilin_pept_A24_N"/>
</dbReference>
<organism evidence="3 4">
    <name type="scientific">Peptoniphilus stercorisuis</name>
    <dbReference type="NCBI Taxonomy" id="1436965"/>
    <lineage>
        <taxon>Bacteria</taxon>
        <taxon>Bacillati</taxon>
        <taxon>Bacillota</taxon>
        <taxon>Tissierellia</taxon>
        <taxon>Tissierellales</taxon>
        <taxon>Peptoniphilaceae</taxon>
        <taxon>Peptoniphilus</taxon>
    </lineage>
</organism>
<reference evidence="3 4" key="1">
    <citation type="submission" date="2021-03" db="EMBL/GenBank/DDBJ databases">
        <title>Genomic Encyclopedia of Type Strains, Phase IV (KMG-IV): sequencing the most valuable type-strain genomes for metagenomic binning, comparative biology and taxonomic classification.</title>
        <authorList>
            <person name="Goeker M."/>
        </authorList>
    </citation>
    <scope>NUCLEOTIDE SEQUENCE [LARGE SCALE GENOMIC DNA]</scope>
    <source>
        <strain evidence="3 4">DSM 27563</strain>
    </source>
</reference>
<dbReference type="EC" id="2.1.1.-" evidence="3"/>
<keyword evidence="1" id="KW-0812">Transmembrane</keyword>
<accession>A0ABS4KEU1</accession>
<evidence type="ECO:0000256" key="1">
    <source>
        <dbReference type="SAM" id="Phobius"/>
    </source>
</evidence>
<keyword evidence="1" id="KW-1133">Transmembrane helix</keyword>
<dbReference type="InterPro" id="IPR050882">
    <property type="entry name" value="Prepilin_peptidase/N-MTase"/>
</dbReference>
<dbReference type="EC" id="3.4.23.43" evidence="3"/>